<dbReference type="PANTHER" id="PTHR31625">
    <property type="match status" value="1"/>
</dbReference>
<dbReference type="KEGG" id="qsa:O6P43_001145"/>
<reference evidence="3 4" key="1">
    <citation type="journal article" date="2023" name="Science">
        <title>Elucidation of the pathway for biosynthesis of saponin adjuvants from the soapbark tree.</title>
        <authorList>
            <person name="Reed J."/>
            <person name="Orme A."/>
            <person name="El-Demerdash A."/>
            <person name="Owen C."/>
            <person name="Martin L.B.B."/>
            <person name="Misra R.C."/>
            <person name="Kikuchi S."/>
            <person name="Rejzek M."/>
            <person name="Martin A.C."/>
            <person name="Harkess A."/>
            <person name="Leebens-Mack J."/>
            <person name="Louveau T."/>
            <person name="Stephenson M.J."/>
            <person name="Osbourn A."/>
        </authorList>
    </citation>
    <scope>NUCLEOTIDE SEQUENCE [LARGE SCALE GENOMIC DNA]</scope>
    <source>
        <strain evidence="3">S10</strain>
    </source>
</reference>
<name>A0AAD7VMW7_QUISA</name>
<evidence type="ECO:0000313" key="4">
    <source>
        <dbReference type="Proteomes" id="UP001163823"/>
    </source>
</evidence>
<dbReference type="Gene3D" id="3.30.559.10">
    <property type="entry name" value="Chloramphenicol acetyltransferase-like domain"/>
    <property type="match status" value="2"/>
</dbReference>
<evidence type="ECO:0000256" key="2">
    <source>
        <dbReference type="ARBA" id="ARBA00023315"/>
    </source>
</evidence>
<dbReference type="AlphaFoldDB" id="A0AAD7VMW7"/>
<dbReference type="EMBL" id="JARAOO010000001">
    <property type="protein sequence ID" value="KAJ7981951.1"/>
    <property type="molecule type" value="Genomic_DNA"/>
</dbReference>
<proteinExistence type="predicted"/>
<evidence type="ECO:0000256" key="1">
    <source>
        <dbReference type="ARBA" id="ARBA00022679"/>
    </source>
</evidence>
<sequence>MSYHNQYTIKVLDHVKVSPPAGSVPTISLPLTFFDIKWLLKPKNLPVRRLYLYEFPYPTHHFMQTVLPFLTHSLSVTLQHFFPFASNLVCPPKPQKPYIHYVNGESSISFTVAEWSNANFNLLIADYPRDVKILHPFVSDLPSENTLEDGTVIVPLMSIQVTVLPNSGLGLCFTYHHVNTDGKGFLHFLKSWSSICRTRGEYMTLLQKDSPFYNREIIKDPDAIELNFLKQWWNMETELKEDGPEGKILTYYDMVRATFVVTETHIRKLKQWLSLKCTEYELRKLKMSTFVVSCALIWVCLVKSKEFLNNNDEDELYHWTFGIDCRKLLQYPIPPTYFGNCLAPCYVPLNKRQLVGENGIFEAAKAIANKVSESKTGALTWFTERASSGKKIDYPNKYAVAGSPQLEGYKVDFGWGRPKKLEAVHIDEVDSIAISDSRDSEGGLEVGVALRRTEMNNFSAILGHHLKTLPGSLSNL</sequence>
<accession>A0AAD7VMW7</accession>
<dbReference type="Proteomes" id="UP001163823">
    <property type="component" value="Chromosome 1"/>
</dbReference>
<keyword evidence="1" id="KW-0808">Transferase</keyword>
<gene>
    <name evidence="3" type="ORF">O6P43_001145</name>
</gene>
<dbReference type="InterPro" id="IPR051504">
    <property type="entry name" value="Plant_metabolite_acyltrans"/>
</dbReference>
<comment type="caution">
    <text evidence="3">The sequence shown here is derived from an EMBL/GenBank/DDBJ whole genome shotgun (WGS) entry which is preliminary data.</text>
</comment>
<protein>
    <submittedName>
        <fullName evidence="3">Anthocyanin 5-aromatic acyltransferase</fullName>
    </submittedName>
</protein>
<keyword evidence="4" id="KW-1185">Reference proteome</keyword>
<evidence type="ECO:0000313" key="3">
    <source>
        <dbReference type="EMBL" id="KAJ7981951.1"/>
    </source>
</evidence>
<dbReference type="GO" id="GO:0016747">
    <property type="term" value="F:acyltransferase activity, transferring groups other than amino-acyl groups"/>
    <property type="evidence" value="ECO:0007669"/>
    <property type="project" value="UniProtKB-ARBA"/>
</dbReference>
<dbReference type="Pfam" id="PF02458">
    <property type="entry name" value="Transferase"/>
    <property type="match status" value="1"/>
</dbReference>
<dbReference type="InterPro" id="IPR023213">
    <property type="entry name" value="CAT-like_dom_sf"/>
</dbReference>
<organism evidence="3 4">
    <name type="scientific">Quillaja saponaria</name>
    <name type="common">Soap bark tree</name>
    <dbReference type="NCBI Taxonomy" id="32244"/>
    <lineage>
        <taxon>Eukaryota</taxon>
        <taxon>Viridiplantae</taxon>
        <taxon>Streptophyta</taxon>
        <taxon>Embryophyta</taxon>
        <taxon>Tracheophyta</taxon>
        <taxon>Spermatophyta</taxon>
        <taxon>Magnoliopsida</taxon>
        <taxon>eudicotyledons</taxon>
        <taxon>Gunneridae</taxon>
        <taxon>Pentapetalae</taxon>
        <taxon>rosids</taxon>
        <taxon>fabids</taxon>
        <taxon>Fabales</taxon>
        <taxon>Quillajaceae</taxon>
        <taxon>Quillaja</taxon>
    </lineage>
</organism>
<keyword evidence="2 3" id="KW-0012">Acyltransferase</keyword>